<feature type="domain" description="Ig-like" evidence="7">
    <location>
        <begin position="30"/>
        <end position="109"/>
    </location>
</feature>
<reference evidence="8" key="3">
    <citation type="submission" date="2025-09" db="UniProtKB">
        <authorList>
            <consortium name="Ensembl"/>
        </authorList>
    </citation>
    <scope>IDENTIFICATION</scope>
</reference>
<reference evidence="8" key="2">
    <citation type="submission" date="2025-08" db="UniProtKB">
        <authorList>
            <consortium name="Ensembl"/>
        </authorList>
    </citation>
    <scope>IDENTIFICATION</scope>
</reference>
<dbReference type="Ensembl" id="ENSPNAT00000027545.2">
    <property type="protein sequence ID" value="ENSPNAP00000018380.2"/>
    <property type="gene ID" value="ENSPNAG00000005253.2"/>
</dbReference>
<feature type="signal peptide" evidence="6">
    <location>
        <begin position="1"/>
        <end position="18"/>
    </location>
</feature>
<dbReference type="PANTHER" id="PTHR19367:SF18">
    <property type="entry name" value="T CELL RECEPTOR ALPHA VARIABLE 16"/>
    <property type="match status" value="1"/>
</dbReference>
<dbReference type="GeneTree" id="ENSGT01150000289637"/>
<dbReference type="GO" id="GO:0002250">
    <property type="term" value="P:adaptive immune response"/>
    <property type="evidence" value="ECO:0007669"/>
    <property type="project" value="UniProtKB-KW"/>
</dbReference>
<dbReference type="InterPro" id="IPR013783">
    <property type="entry name" value="Ig-like_fold"/>
</dbReference>
<dbReference type="SMART" id="SM00406">
    <property type="entry name" value="IGv"/>
    <property type="match status" value="1"/>
</dbReference>
<dbReference type="Gene3D" id="2.60.40.10">
    <property type="entry name" value="Immunoglobulins"/>
    <property type="match status" value="1"/>
</dbReference>
<evidence type="ECO:0000313" key="8">
    <source>
        <dbReference type="Ensembl" id="ENSPNAP00000018380.2"/>
    </source>
</evidence>
<dbReference type="InterPro" id="IPR013106">
    <property type="entry name" value="Ig_V-set"/>
</dbReference>
<dbReference type="PROSITE" id="PS50835">
    <property type="entry name" value="IG_LIKE"/>
    <property type="match status" value="1"/>
</dbReference>
<reference evidence="8 9" key="1">
    <citation type="submission" date="2020-10" db="EMBL/GenBank/DDBJ databases">
        <title>Pygocentrus nattereri (red-bellied piranha) genome, fPygNat1, primary haplotype.</title>
        <authorList>
            <person name="Myers G."/>
            <person name="Meyer A."/>
            <person name="Karagic N."/>
            <person name="Pippel M."/>
            <person name="Winkler S."/>
            <person name="Tracey A."/>
            <person name="Wood J."/>
            <person name="Formenti G."/>
            <person name="Howe K."/>
            <person name="Fedrigo O."/>
            <person name="Jarvis E.D."/>
        </authorList>
    </citation>
    <scope>NUCLEOTIDE SEQUENCE [LARGE SCALE GENOMIC DNA]</scope>
</reference>
<sequence length="119" mass="12839">LLINAIIILFTIIKSLFSCSGNRAAELISPYTAAVFTNEGENATLSCNYSGSVRSLYWYLQNSASPPQFLIADYSPPVTGISVKHRKEATSVDLIISSAAVSDSALYYCENPPVSLLVN</sequence>
<keyword evidence="1 6" id="KW-0732">Signal</keyword>
<evidence type="ECO:0000256" key="1">
    <source>
        <dbReference type="ARBA" id="ARBA00022729"/>
    </source>
</evidence>
<keyword evidence="5" id="KW-1279">T cell receptor</keyword>
<dbReference type="InterPro" id="IPR003599">
    <property type="entry name" value="Ig_sub"/>
</dbReference>
<name>A0A3B4D4A7_PYGNA</name>
<dbReference type="GO" id="GO:0042101">
    <property type="term" value="C:T cell receptor complex"/>
    <property type="evidence" value="ECO:0007669"/>
    <property type="project" value="UniProtKB-KW"/>
</dbReference>
<dbReference type="SMART" id="SM00409">
    <property type="entry name" value="IG"/>
    <property type="match status" value="1"/>
</dbReference>
<organism evidence="8 9">
    <name type="scientific">Pygocentrus nattereri</name>
    <name type="common">Red-bellied piranha</name>
    <dbReference type="NCBI Taxonomy" id="42514"/>
    <lineage>
        <taxon>Eukaryota</taxon>
        <taxon>Metazoa</taxon>
        <taxon>Chordata</taxon>
        <taxon>Craniata</taxon>
        <taxon>Vertebrata</taxon>
        <taxon>Euteleostomi</taxon>
        <taxon>Actinopterygii</taxon>
        <taxon>Neopterygii</taxon>
        <taxon>Teleostei</taxon>
        <taxon>Ostariophysi</taxon>
        <taxon>Characiformes</taxon>
        <taxon>Characoidei</taxon>
        <taxon>Pygocentrus</taxon>
    </lineage>
</organism>
<evidence type="ECO:0000256" key="4">
    <source>
        <dbReference type="ARBA" id="ARBA00023319"/>
    </source>
</evidence>
<keyword evidence="9" id="KW-1185">Reference proteome</keyword>
<keyword evidence="3" id="KW-0675">Receptor</keyword>
<keyword evidence="5" id="KW-0391">Immunity</keyword>
<evidence type="ECO:0000259" key="7">
    <source>
        <dbReference type="PROSITE" id="PS50835"/>
    </source>
</evidence>
<evidence type="ECO:0000313" key="9">
    <source>
        <dbReference type="Proteomes" id="UP001501920"/>
    </source>
</evidence>
<dbReference type="InterPro" id="IPR036179">
    <property type="entry name" value="Ig-like_dom_sf"/>
</dbReference>
<evidence type="ECO:0000256" key="3">
    <source>
        <dbReference type="ARBA" id="ARBA00023170"/>
    </source>
</evidence>
<proteinExistence type="predicted"/>
<dbReference type="Pfam" id="PF07686">
    <property type="entry name" value="V-set"/>
    <property type="match status" value="1"/>
</dbReference>
<evidence type="ECO:0000256" key="6">
    <source>
        <dbReference type="SAM" id="SignalP"/>
    </source>
</evidence>
<gene>
    <name evidence="8" type="primary">LAMTOR3</name>
</gene>
<dbReference type="PANTHER" id="PTHR19367">
    <property type="entry name" value="T-CELL RECEPTOR ALPHA CHAIN V REGION"/>
    <property type="match status" value="1"/>
</dbReference>
<dbReference type="SUPFAM" id="SSF48726">
    <property type="entry name" value="Immunoglobulin"/>
    <property type="match status" value="1"/>
</dbReference>
<accession>A0A3B4D4A7</accession>
<evidence type="ECO:0000256" key="2">
    <source>
        <dbReference type="ARBA" id="ARBA00023130"/>
    </source>
</evidence>
<dbReference type="InterPro" id="IPR051287">
    <property type="entry name" value="TCR_variable_region"/>
</dbReference>
<keyword evidence="2" id="KW-1064">Adaptive immunity</keyword>
<dbReference type="AlphaFoldDB" id="A0A3B4D4A7"/>
<dbReference type="Proteomes" id="UP001501920">
    <property type="component" value="Chromosome 2"/>
</dbReference>
<evidence type="ECO:0000256" key="5">
    <source>
        <dbReference type="ARBA" id="ARBA00043266"/>
    </source>
</evidence>
<dbReference type="InterPro" id="IPR007110">
    <property type="entry name" value="Ig-like_dom"/>
</dbReference>
<protein>
    <recommendedName>
        <fullName evidence="7">Ig-like domain-containing protein</fullName>
    </recommendedName>
</protein>
<feature type="chain" id="PRO_5043837092" description="Ig-like domain-containing protein" evidence="6">
    <location>
        <begin position="19"/>
        <end position="119"/>
    </location>
</feature>
<keyword evidence="4" id="KW-0393">Immunoglobulin domain</keyword>